<proteinExistence type="predicted"/>
<comment type="caution">
    <text evidence="1">The sequence shown here is derived from an EMBL/GenBank/DDBJ whole genome shotgun (WGS) entry which is preliminary data.</text>
</comment>
<dbReference type="EMBL" id="VFSY01000023">
    <property type="protein sequence ID" value="TPI01934.1"/>
    <property type="molecule type" value="Genomic_DNA"/>
</dbReference>
<dbReference type="AlphaFoldDB" id="A0A502MIU0"/>
<reference evidence="1 2" key="1">
    <citation type="submission" date="2019-06" db="EMBL/GenBank/DDBJ databases">
        <title>A comparative genomics study of ostrich specific Mycoplasmas.</title>
        <authorList>
            <person name="Botes A."/>
            <person name="Nel T."/>
        </authorList>
    </citation>
    <scope>NUCLEOTIDE SEQUENCE [LARGE SCALE GENOMIC DNA]</scope>
    <source>
        <strain evidence="1 2">Ms01</strain>
    </source>
</reference>
<dbReference type="RefSeq" id="WP_140701035.1">
    <property type="nucleotide sequence ID" value="NZ_VFSY01000023.1"/>
</dbReference>
<sequence>MNNNLSSLPFIKIISITRKKGPEVEAELQKGTATLVYTFRNEFSNQMYKYEKQFTGLLVINDETIKQKIQSKQIVNGTLDSKVIEKIKALQTKKNTETPFGRVEVKNKVLKFGKSAKTVKNDFTGLTFDNDFLEFVNTDRLISNSGKFLTFKIKDNKLYLHFYFASDTTKKTYDVEVASL</sequence>
<accession>A0A502MIU0</accession>
<evidence type="ECO:0000313" key="2">
    <source>
        <dbReference type="Proteomes" id="UP000317904"/>
    </source>
</evidence>
<name>A0A502MIU0_9MOLU</name>
<evidence type="ECO:0000313" key="1">
    <source>
        <dbReference type="EMBL" id="TPI01934.1"/>
    </source>
</evidence>
<organism evidence="1 2">
    <name type="scientific">Mycoplasma struthionis</name>
    <dbReference type="NCBI Taxonomy" id="538220"/>
    <lineage>
        <taxon>Bacteria</taxon>
        <taxon>Bacillati</taxon>
        <taxon>Mycoplasmatota</taxon>
        <taxon>Mollicutes</taxon>
        <taxon>Mycoplasmataceae</taxon>
        <taxon>Mycoplasma</taxon>
    </lineage>
</organism>
<protein>
    <submittedName>
        <fullName evidence="1">Uncharacterized protein</fullName>
    </submittedName>
</protein>
<dbReference type="Proteomes" id="UP000317904">
    <property type="component" value="Unassembled WGS sequence"/>
</dbReference>
<gene>
    <name evidence="1" type="ORF">FJM01_01590</name>
</gene>